<dbReference type="OrthoDB" id="416356at2759"/>
<name>A0A0N4VAZ7_ENTVE</name>
<dbReference type="PANTHER" id="PTHR48043:SF145">
    <property type="entry name" value="FI06409P-RELATED"/>
    <property type="match status" value="1"/>
</dbReference>
<dbReference type="PROSITE" id="PS00375">
    <property type="entry name" value="UDPGT"/>
    <property type="match status" value="1"/>
</dbReference>
<reference evidence="9" key="1">
    <citation type="submission" date="2017-02" db="UniProtKB">
        <authorList>
            <consortium name="WormBaseParasite"/>
        </authorList>
    </citation>
    <scope>IDENTIFICATION</scope>
</reference>
<dbReference type="PANTHER" id="PTHR48043">
    <property type="entry name" value="EG:EG0003.4 PROTEIN-RELATED"/>
    <property type="match status" value="1"/>
</dbReference>
<dbReference type="Proteomes" id="UP000274131">
    <property type="component" value="Unassembled WGS sequence"/>
</dbReference>
<dbReference type="Pfam" id="PF00201">
    <property type="entry name" value="UDPGT"/>
    <property type="match status" value="1"/>
</dbReference>
<dbReference type="STRING" id="51028.A0A0N4VAZ7"/>
<sequence>MRYDGKDLEGQLPQNVHCYSWLPQNDLIHHKKARALISHGGYNSLQEAINAGIPIIAIPLFGDQPTNAKLAEKRHLGIVLQKNQISESVLTAAIKSILEDDSYSRKARHIRDLIRKKPFKPEELLVRWTEYIATFKKLPNLTPFAVNLSFITYYSIDVVMFLTISFAIIMVTFYAVVSSIL</sequence>
<dbReference type="GO" id="GO:0015020">
    <property type="term" value="F:glucuronosyltransferase activity"/>
    <property type="evidence" value="ECO:0007669"/>
    <property type="project" value="UniProtKB-EC"/>
</dbReference>
<dbReference type="FunFam" id="3.40.50.2000:FF:000021">
    <property type="entry name" value="UDP-glucuronosyltransferase"/>
    <property type="match status" value="1"/>
</dbReference>
<accession>A0A0N4VAZ7</accession>
<gene>
    <name evidence="7" type="ORF">EVEC_LOCUS7176</name>
</gene>
<evidence type="ECO:0000256" key="1">
    <source>
        <dbReference type="ARBA" id="ARBA00009995"/>
    </source>
</evidence>
<comment type="similarity">
    <text evidence="1 5">Belongs to the UDP-glycosyltransferase family.</text>
</comment>
<dbReference type="InterPro" id="IPR002213">
    <property type="entry name" value="UDP_glucos_trans"/>
</dbReference>
<organism evidence="9">
    <name type="scientific">Enterobius vermicularis</name>
    <name type="common">Human pinworm</name>
    <dbReference type="NCBI Taxonomy" id="51028"/>
    <lineage>
        <taxon>Eukaryota</taxon>
        <taxon>Metazoa</taxon>
        <taxon>Ecdysozoa</taxon>
        <taxon>Nematoda</taxon>
        <taxon>Chromadorea</taxon>
        <taxon>Rhabditida</taxon>
        <taxon>Spirurina</taxon>
        <taxon>Oxyuridomorpha</taxon>
        <taxon>Oxyuroidea</taxon>
        <taxon>Oxyuridae</taxon>
        <taxon>Enterobius</taxon>
    </lineage>
</organism>
<evidence type="ECO:0000313" key="9">
    <source>
        <dbReference type="WBParaSite" id="EVEC_0000769201-mRNA-1"/>
    </source>
</evidence>
<reference evidence="7 8" key="2">
    <citation type="submission" date="2018-10" db="EMBL/GenBank/DDBJ databases">
        <authorList>
            <consortium name="Pathogen Informatics"/>
        </authorList>
    </citation>
    <scope>NUCLEOTIDE SEQUENCE [LARGE SCALE GENOMIC DNA]</scope>
</reference>
<evidence type="ECO:0000313" key="8">
    <source>
        <dbReference type="Proteomes" id="UP000274131"/>
    </source>
</evidence>
<evidence type="ECO:0000256" key="3">
    <source>
        <dbReference type="ARBA" id="ARBA00022679"/>
    </source>
</evidence>
<keyword evidence="6" id="KW-0472">Membrane</keyword>
<dbReference type="EMBL" id="UXUI01008810">
    <property type="protein sequence ID" value="VDD92425.1"/>
    <property type="molecule type" value="Genomic_DNA"/>
</dbReference>
<keyword evidence="6" id="KW-1133">Transmembrane helix</keyword>
<dbReference type="InterPro" id="IPR035595">
    <property type="entry name" value="UDP_glycos_trans_CS"/>
</dbReference>
<dbReference type="EC" id="2.4.1.17" evidence="6"/>
<dbReference type="WBParaSite" id="EVEC_0000769201-mRNA-1">
    <property type="protein sequence ID" value="EVEC_0000769201-mRNA-1"/>
    <property type="gene ID" value="EVEC_0000769201"/>
</dbReference>
<dbReference type="Gene3D" id="3.40.50.2000">
    <property type="entry name" value="Glycogen Phosphorylase B"/>
    <property type="match status" value="1"/>
</dbReference>
<dbReference type="CDD" id="cd03784">
    <property type="entry name" value="GT1_Gtf-like"/>
    <property type="match status" value="1"/>
</dbReference>
<keyword evidence="8" id="KW-1185">Reference proteome</keyword>
<evidence type="ECO:0000256" key="6">
    <source>
        <dbReference type="RuleBase" id="RU362059"/>
    </source>
</evidence>
<dbReference type="AlphaFoldDB" id="A0A0N4VAZ7"/>
<comment type="catalytic activity">
    <reaction evidence="4 6">
        <text>glucuronate acceptor + UDP-alpha-D-glucuronate = acceptor beta-D-glucuronoside + UDP + H(+)</text>
        <dbReference type="Rhea" id="RHEA:21032"/>
        <dbReference type="ChEBI" id="CHEBI:15378"/>
        <dbReference type="ChEBI" id="CHEBI:58052"/>
        <dbReference type="ChEBI" id="CHEBI:58223"/>
        <dbReference type="ChEBI" id="CHEBI:132367"/>
        <dbReference type="ChEBI" id="CHEBI:132368"/>
        <dbReference type="EC" id="2.4.1.17"/>
    </reaction>
</comment>
<evidence type="ECO:0000313" key="7">
    <source>
        <dbReference type="EMBL" id="VDD92425.1"/>
    </source>
</evidence>
<dbReference type="InterPro" id="IPR050271">
    <property type="entry name" value="UDP-glycosyltransferase"/>
</dbReference>
<dbReference type="SUPFAM" id="SSF53756">
    <property type="entry name" value="UDP-Glycosyltransferase/glycogen phosphorylase"/>
    <property type="match status" value="1"/>
</dbReference>
<protein>
    <recommendedName>
        <fullName evidence="6">UDP-glucuronosyltransferase</fullName>
        <ecNumber evidence="6">2.4.1.17</ecNumber>
    </recommendedName>
</protein>
<keyword evidence="3 5" id="KW-0808">Transferase</keyword>
<comment type="subcellular location">
    <subcellularLocation>
        <location evidence="6">Membrane</location>
        <topology evidence="6">Single-pass membrane protein</topology>
    </subcellularLocation>
</comment>
<evidence type="ECO:0000256" key="2">
    <source>
        <dbReference type="ARBA" id="ARBA00022676"/>
    </source>
</evidence>
<feature type="transmembrane region" description="Helical" evidence="6">
    <location>
        <begin position="153"/>
        <end position="177"/>
    </location>
</feature>
<dbReference type="GO" id="GO:0016020">
    <property type="term" value="C:membrane"/>
    <property type="evidence" value="ECO:0007669"/>
    <property type="project" value="UniProtKB-SubCell"/>
</dbReference>
<evidence type="ECO:0000256" key="4">
    <source>
        <dbReference type="ARBA" id="ARBA00047475"/>
    </source>
</evidence>
<keyword evidence="6" id="KW-0812">Transmembrane</keyword>
<proteinExistence type="inferred from homology"/>
<keyword evidence="2 5" id="KW-0328">Glycosyltransferase</keyword>
<evidence type="ECO:0000256" key="5">
    <source>
        <dbReference type="RuleBase" id="RU003718"/>
    </source>
</evidence>